<dbReference type="PRINTS" id="PR00368">
    <property type="entry name" value="FADPNR"/>
</dbReference>
<dbReference type="RefSeq" id="WP_187242047.1">
    <property type="nucleotide sequence ID" value="NZ_BAAAOK010000017.1"/>
</dbReference>
<dbReference type="InterPro" id="IPR023753">
    <property type="entry name" value="FAD/NAD-binding_dom"/>
</dbReference>
<keyword evidence="5" id="KW-0520">NAD</keyword>
<feature type="domain" description="FAD/NAD(P)-binding" evidence="6">
    <location>
        <begin position="10"/>
        <end position="337"/>
    </location>
</feature>
<evidence type="ECO:0000256" key="5">
    <source>
        <dbReference type="ARBA" id="ARBA00023027"/>
    </source>
</evidence>
<keyword evidence="3" id="KW-0274">FAD</keyword>
<reference evidence="7 8" key="1">
    <citation type="submission" date="2020-06" db="EMBL/GenBank/DDBJ databases">
        <title>Actinomadura xiongansis sp. nov., isolated from soil of Baiyangdian.</title>
        <authorList>
            <person name="Zhang X."/>
        </authorList>
    </citation>
    <scope>NUCLEOTIDE SEQUENCE [LARGE SCALE GENOMIC DNA]</scope>
    <source>
        <strain evidence="7 8">HBUM206468</strain>
    </source>
</reference>
<dbReference type="SUPFAM" id="SSF51905">
    <property type="entry name" value="FAD/NAD(P)-binding domain"/>
    <property type="match status" value="2"/>
</dbReference>
<dbReference type="Proteomes" id="UP000805614">
    <property type="component" value="Unassembled WGS sequence"/>
</dbReference>
<name>A0ABR7LJU1_9ACTN</name>
<evidence type="ECO:0000313" key="7">
    <source>
        <dbReference type="EMBL" id="MBC6465026.1"/>
    </source>
</evidence>
<sequence>MATRAKDVPHILIVGGGYVGMYTALRLHKKLRSELRRGEVKITVVDPQSYMTYQPFLPEAAAGNLSPRHVVAPLRRVLPKATVLNARLTELNHAERRATVRPIVGPPRQISYDYLVMAAGSVSRTLPIPGLAEHGIGFKTIGEAIHLRNHVLAQLDIAATTDDEEVRRRALTFVFVGGGFAGVEALAELEDMARNASRYYADVNVEDMRWMLVEASDRILPEVGPEMGRWTAEQLRGRGIDVRMKTYLDSAVGGKIELSDGTSVLADTLVWTAGVKAAPVLRSTDLPLDERGRVKATEYLTVEGVVRAFSAGDNAAVPDLTNEGQLCAPNAQHAVRQAKVLADNLVRSLRGKTLKPYEHASVGSVAGLGLYKGVAHVYGVKLKGVAAWFMHRTYHLSRVPTFNRKVRVLADWTLALVFRRETVSLGSLEQPRAEFELASRDDVRQVA</sequence>
<evidence type="ECO:0000259" key="6">
    <source>
        <dbReference type="Pfam" id="PF07992"/>
    </source>
</evidence>
<dbReference type="PANTHER" id="PTHR43706:SF45">
    <property type="entry name" value="NADH DEHYDROGENASE-LIKE PROTEIN RV1812C"/>
    <property type="match status" value="1"/>
</dbReference>
<comment type="similarity">
    <text evidence="1">Belongs to the NADH dehydrogenase family.</text>
</comment>
<dbReference type="EMBL" id="JABVEC010000003">
    <property type="protein sequence ID" value="MBC6465026.1"/>
    <property type="molecule type" value="Genomic_DNA"/>
</dbReference>
<keyword evidence="4" id="KW-0560">Oxidoreductase</keyword>
<dbReference type="PANTHER" id="PTHR43706">
    <property type="entry name" value="NADH DEHYDROGENASE"/>
    <property type="match status" value="1"/>
</dbReference>
<proteinExistence type="inferred from homology"/>
<dbReference type="InterPro" id="IPR045024">
    <property type="entry name" value="NDH-2"/>
</dbReference>
<keyword evidence="8" id="KW-1185">Reference proteome</keyword>
<evidence type="ECO:0000256" key="3">
    <source>
        <dbReference type="ARBA" id="ARBA00022827"/>
    </source>
</evidence>
<evidence type="ECO:0000313" key="8">
    <source>
        <dbReference type="Proteomes" id="UP000805614"/>
    </source>
</evidence>
<gene>
    <name evidence="7" type="ORF">HKK74_05890</name>
</gene>
<organism evidence="7 8">
    <name type="scientific">Actinomadura alba</name>
    <dbReference type="NCBI Taxonomy" id="406431"/>
    <lineage>
        <taxon>Bacteria</taxon>
        <taxon>Bacillati</taxon>
        <taxon>Actinomycetota</taxon>
        <taxon>Actinomycetes</taxon>
        <taxon>Streptosporangiales</taxon>
        <taxon>Thermomonosporaceae</taxon>
        <taxon>Actinomadura</taxon>
    </lineage>
</organism>
<keyword evidence="2" id="KW-0285">Flavoprotein</keyword>
<evidence type="ECO:0000256" key="2">
    <source>
        <dbReference type="ARBA" id="ARBA00022630"/>
    </source>
</evidence>
<evidence type="ECO:0000256" key="4">
    <source>
        <dbReference type="ARBA" id="ARBA00023002"/>
    </source>
</evidence>
<evidence type="ECO:0000256" key="1">
    <source>
        <dbReference type="ARBA" id="ARBA00005272"/>
    </source>
</evidence>
<protein>
    <submittedName>
        <fullName evidence="7">NAD(P)/FAD-dependent oxidoreductase</fullName>
    </submittedName>
</protein>
<comment type="caution">
    <text evidence="7">The sequence shown here is derived from an EMBL/GenBank/DDBJ whole genome shotgun (WGS) entry which is preliminary data.</text>
</comment>
<dbReference type="Gene3D" id="3.50.50.100">
    <property type="match status" value="1"/>
</dbReference>
<dbReference type="Pfam" id="PF07992">
    <property type="entry name" value="Pyr_redox_2"/>
    <property type="match status" value="1"/>
</dbReference>
<dbReference type="InterPro" id="IPR036188">
    <property type="entry name" value="FAD/NAD-bd_sf"/>
</dbReference>
<accession>A0ABR7LJU1</accession>